<protein>
    <recommendedName>
        <fullName evidence="1">F-box domain-containing protein</fullName>
    </recommendedName>
</protein>
<dbReference type="PROSITE" id="PS50181">
    <property type="entry name" value="FBOX"/>
    <property type="match status" value="1"/>
</dbReference>
<dbReference type="NCBIfam" id="TIGR01640">
    <property type="entry name" value="F_box_assoc_1"/>
    <property type="match status" value="1"/>
</dbReference>
<dbReference type="PANTHER" id="PTHR31672">
    <property type="entry name" value="BNACNNG10540D PROTEIN"/>
    <property type="match status" value="1"/>
</dbReference>
<gene>
    <name evidence="2" type="ORF">CCAM_LOCUS10040</name>
</gene>
<reference evidence="2 3" key="1">
    <citation type="submission" date="2018-04" db="EMBL/GenBank/DDBJ databases">
        <authorList>
            <person name="Vogel A."/>
        </authorList>
    </citation>
    <scope>NUCLEOTIDE SEQUENCE [LARGE SCALE GENOMIC DNA]</scope>
</reference>
<evidence type="ECO:0000313" key="3">
    <source>
        <dbReference type="Proteomes" id="UP000595140"/>
    </source>
</evidence>
<dbReference type="EMBL" id="OOIL02000670">
    <property type="protein sequence ID" value="VFQ68264.1"/>
    <property type="molecule type" value="Genomic_DNA"/>
</dbReference>
<dbReference type="SMART" id="SM00256">
    <property type="entry name" value="FBOX"/>
    <property type="match status" value="1"/>
</dbReference>
<accession>A0A484KW87</accession>
<dbReference type="CDD" id="cd22157">
    <property type="entry name" value="F-box_AtFBW1-like"/>
    <property type="match status" value="1"/>
</dbReference>
<dbReference type="Pfam" id="PF08268">
    <property type="entry name" value="FBA_3"/>
    <property type="match status" value="1"/>
</dbReference>
<dbReference type="InterPro" id="IPR001810">
    <property type="entry name" value="F-box_dom"/>
</dbReference>
<sequence>MATATHLPWEIILDILCRLPVEDLLRYRSVSKPWRSLIGGREFVNRHLKLSPDSTSRLGFVFGGRNGLYWTSLNGLNSFAPLTYPIDAGAGIAVHGSCNGLLALMNPNSDMAIWNPSTRRYIVLPISDHFQSFPCHEFEVFLTGFGYDPINDDYKLLLLIEFQGLFKPSFHRDVKIYSLNAKTWKKIDNFPANVSYRLTNGVQFGNSLHWLVKSKPDNSNLILAFDLVNENIRKIELPQNNCFCVKLVNLGGSLCAVILSKVAAMVEVWKMKENGVAKESWAIIFSVPSTTPTPPFNYFIPVAYLKNGDQVLVHDSEKLFVFDIKRRKMIERAVGSGFPKICDALVCMKSLVGLEFAEITWKWKKSSIKINEKKKESGKKRDDFLSKGFKLAL</sequence>
<dbReference type="AlphaFoldDB" id="A0A484KW87"/>
<dbReference type="InterPro" id="IPR013187">
    <property type="entry name" value="F-box-assoc_dom_typ3"/>
</dbReference>
<dbReference type="InterPro" id="IPR050796">
    <property type="entry name" value="SCF_F-box_component"/>
</dbReference>
<evidence type="ECO:0000313" key="2">
    <source>
        <dbReference type="EMBL" id="VFQ68264.1"/>
    </source>
</evidence>
<feature type="domain" description="F-box" evidence="1">
    <location>
        <begin position="1"/>
        <end position="47"/>
    </location>
</feature>
<keyword evidence="3" id="KW-1185">Reference proteome</keyword>
<dbReference type="SUPFAM" id="SSF82171">
    <property type="entry name" value="DPP6 N-terminal domain-like"/>
    <property type="match status" value="1"/>
</dbReference>
<dbReference type="OrthoDB" id="1277392at2759"/>
<dbReference type="Pfam" id="PF00646">
    <property type="entry name" value="F-box"/>
    <property type="match status" value="1"/>
</dbReference>
<dbReference type="PANTHER" id="PTHR31672:SF13">
    <property type="entry name" value="F-BOX PROTEIN CPR30-LIKE"/>
    <property type="match status" value="1"/>
</dbReference>
<organism evidence="2 3">
    <name type="scientific">Cuscuta campestris</name>
    <dbReference type="NCBI Taxonomy" id="132261"/>
    <lineage>
        <taxon>Eukaryota</taxon>
        <taxon>Viridiplantae</taxon>
        <taxon>Streptophyta</taxon>
        <taxon>Embryophyta</taxon>
        <taxon>Tracheophyta</taxon>
        <taxon>Spermatophyta</taxon>
        <taxon>Magnoliopsida</taxon>
        <taxon>eudicotyledons</taxon>
        <taxon>Gunneridae</taxon>
        <taxon>Pentapetalae</taxon>
        <taxon>asterids</taxon>
        <taxon>lamiids</taxon>
        <taxon>Solanales</taxon>
        <taxon>Convolvulaceae</taxon>
        <taxon>Cuscuteae</taxon>
        <taxon>Cuscuta</taxon>
        <taxon>Cuscuta subgen. Grammica</taxon>
        <taxon>Cuscuta sect. Cleistogrammica</taxon>
    </lineage>
</organism>
<evidence type="ECO:0000259" key="1">
    <source>
        <dbReference type="PROSITE" id="PS50181"/>
    </source>
</evidence>
<dbReference type="SUPFAM" id="SSF81383">
    <property type="entry name" value="F-box domain"/>
    <property type="match status" value="1"/>
</dbReference>
<dbReference type="InterPro" id="IPR017451">
    <property type="entry name" value="F-box-assoc_interact_dom"/>
</dbReference>
<proteinExistence type="predicted"/>
<dbReference type="InterPro" id="IPR036047">
    <property type="entry name" value="F-box-like_dom_sf"/>
</dbReference>
<name>A0A484KW87_9ASTE</name>
<dbReference type="Gene3D" id="1.20.1280.50">
    <property type="match status" value="1"/>
</dbReference>
<dbReference type="Proteomes" id="UP000595140">
    <property type="component" value="Unassembled WGS sequence"/>
</dbReference>